<reference evidence="3 4" key="1">
    <citation type="submission" date="2015-08" db="EMBL/GenBank/DDBJ databases">
        <title>Investigation of the bacterial diversity of lava forest soil.</title>
        <authorList>
            <person name="Lee J.S."/>
        </authorList>
    </citation>
    <scope>NUCLEOTIDE SEQUENCE [LARGE SCALE GENOMIC DNA]</scope>
    <source>
        <strain evidence="3 4">GJW-30</strain>
    </source>
</reference>
<dbReference type="InterPro" id="IPR036063">
    <property type="entry name" value="Smr_dom_sf"/>
</dbReference>
<dbReference type="SUPFAM" id="SSF160443">
    <property type="entry name" value="SMR domain-like"/>
    <property type="match status" value="1"/>
</dbReference>
<gene>
    <name evidence="3" type="ORF">GJW-30_1_00759</name>
</gene>
<accession>A0A0S3PQT4</accession>
<dbReference type="PROSITE" id="PS50828">
    <property type="entry name" value="SMR"/>
    <property type="match status" value="1"/>
</dbReference>
<dbReference type="PANTHER" id="PTHR35562">
    <property type="entry name" value="DNA ENDONUCLEASE SMRA-RELATED"/>
    <property type="match status" value="1"/>
</dbReference>
<keyword evidence="4" id="KW-1185">Reference proteome</keyword>
<dbReference type="EMBL" id="AP014946">
    <property type="protein sequence ID" value="BAT58236.1"/>
    <property type="molecule type" value="Genomic_DNA"/>
</dbReference>
<dbReference type="Proteomes" id="UP000236884">
    <property type="component" value="Chromosome"/>
</dbReference>
<dbReference type="KEGG" id="vgo:GJW-30_1_00759"/>
<evidence type="ECO:0000313" key="3">
    <source>
        <dbReference type="EMBL" id="BAT58236.1"/>
    </source>
</evidence>
<dbReference type="AlphaFoldDB" id="A0A0S3PQT4"/>
<dbReference type="PANTHER" id="PTHR35562:SF2">
    <property type="entry name" value="DNA ENDONUCLEASE SMRA-RELATED"/>
    <property type="match status" value="1"/>
</dbReference>
<proteinExistence type="predicted"/>
<dbReference type="Gene3D" id="3.30.1370.110">
    <property type="match status" value="1"/>
</dbReference>
<dbReference type="InterPro" id="IPR002625">
    <property type="entry name" value="Smr_dom"/>
</dbReference>
<feature type="compositionally biased region" description="Pro residues" evidence="1">
    <location>
        <begin position="54"/>
        <end position="63"/>
    </location>
</feature>
<protein>
    <recommendedName>
        <fullName evidence="2">Smr domain-containing protein</fullName>
    </recommendedName>
</protein>
<feature type="domain" description="Smr" evidence="2">
    <location>
        <begin position="90"/>
        <end position="173"/>
    </location>
</feature>
<evidence type="ECO:0000313" key="4">
    <source>
        <dbReference type="Proteomes" id="UP000236884"/>
    </source>
</evidence>
<sequence length="176" mass="19770">MTRKRNLSGEERALWRAVTREIKPLRAMIERIEEQIAPPPAPPKAIPKRMVVAPKPPSPPPVAKTPALAPLDRRAKQRVARGHTDIDARIDLHGMTQERAHSALLRFIRNAQGDDLRLLLVITGKGARDGERGVLRRVVPQWLALPDMRSYVVGFETASIRHGGEGALYVRVRRQK</sequence>
<organism evidence="3 4">
    <name type="scientific">Variibacter gotjawalensis</name>
    <dbReference type="NCBI Taxonomy" id="1333996"/>
    <lineage>
        <taxon>Bacteria</taxon>
        <taxon>Pseudomonadati</taxon>
        <taxon>Pseudomonadota</taxon>
        <taxon>Alphaproteobacteria</taxon>
        <taxon>Hyphomicrobiales</taxon>
        <taxon>Nitrobacteraceae</taxon>
        <taxon>Variibacter</taxon>
    </lineage>
</organism>
<feature type="region of interest" description="Disordered" evidence="1">
    <location>
        <begin position="36"/>
        <end position="64"/>
    </location>
</feature>
<dbReference type="SMART" id="SM00463">
    <property type="entry name" value="SMR"/>
    <property type="match status" value="1"/>
</dbReference>
<dbReference type="OrthoDB" id="7165597at2"/>
<evidence type="ECO:0000256" key="1">
    <source>
        <dbReference type="SAM" id="MobiDB-lite"/>
    </source>
</evidence>
<dbReference type="Pfam" id="PF01713">
    <property type="entry name" value="Smr"/>
    <property type="match status" value="1"/>
</dbReference>
<dbReference type="RefSeq" id="WP_096351835.1">
    <property type="nucleotide sequence ID" value="NZ_AP014946.1"/>
</dbReference>
<name>A0A0S3PQT4_9BRAD</name>
<evidence type="ECO:0000259" key="2">
    <source>
        <dbReference type="PROSITE" id="PS50828"/>
    </source>
</evidence>